<keyword evidence="4" id="KW-1185">Reference proteome</keyword>
<dbReference type="Pfam" id="PF12996">
    <property type="entry name" value="DUF3880"/>
    <property type="match status" value="1"/>
</dbReference>
<accession>A0A7K1KJ91</accession>
<keyword evidence="3" id="KW-0808">Transferase</keyword>
<proteinExistence type="predicted"/>
<dbReference type="EMBL" id="WODC01000001">
    <property type="protein sequence ID" value="MUM76126.1"/>
    <property type="molecule type" value="Genomic_DNA"/>
</dbReference>
<dbReference type="SUPFAM" id="SSF53756">
    <property type="entry name" value="UDP-Glycosyltransferase/glycogen phosphorylase"/>
    <property type="match status" value="1"/>
</dbReference>
<evidence type="ECO:0000259" key="1">
    <source>
        <dbReference type="Pfam" id="PF12996"/>
    </source>
</evidence>
<dbReference type="AlphaFoldDB" id="A0A7K1KJ91"/>
<sequence length="562" mass="62299">MPHPAPYTAHPLTEPDGLVDVRIQINGKTWHLWGRKGQEREQTLAATVEPGRLPVLIGAGLGHCLRSLAALGGPVAVVDRETSIEKITGVRRQMEEHPAVTWVDDGEPQAVLDRLQRWRAAHGHAPPQPMIIPLYQRLDPAYYGSIAHALKAEAKADFRAEAAYPKFRSKMPRVLFLDSSYFLCGEIVAALARLDTPHRTLPLGRTATGSTRFIEDLLHAVLDFRPDFVLTVNHFGLDREGRLAGLLAELGLPLASWFVDNPALILHDYAHPGADNTAVFTFDAGNLAMLRSRGFARVQYLPLATDPERFRPGLGTTAPPQWAARVSFVGNSMAGPVARTLEIATLPEAMRDQYPEVAAEFGASGQTDVRGFLLSRRPDWRTALDELPTPERRLALESLLTWEATRQYRLACVRSILGFSPLIVGDEGWLPQLGRSNDWRRLSPLDYYADLPRFYPLSEVSLNCTSRQMAGAVNQRVFDVPACGGFVLTDRREQMDDLFEPGTEVIAYDSPDEIPALTAELLADPARRENVSSAARARILAEHTYDLRLRTLLAAMRETFGG</sequence>
<comment type="caution">
    <text evidence="3">The sequence shown here is derived from an EMBL/GenBank/DDBJ whole genome shotgun (WGS) entry which is preliminary data.</text>
</comment>
<dbReference type="Pfam" id="PF13524">
    <property type="entry name" value="Glyco_trans_1_2"/>
    <property type="match status" value="1"/>
</dbReference>
<dbReference type="GO" id="GO:0016740">
    <property type="term" value="F:transferase activity"/>
    <property type="evidence" value="ECO:0007669"/>
    <property type="project" value="UniProtKB-KW"/>
</dbReference>
<protein>
    <submittedName>
        <fullName evidence="3">Glycosyltransferase</fullName>
    </submittedName>
</protein>
<dbReference type="InterPro" id="IPR024542">
    <property type="entry name" value="YkvP_N"/>
</dbReference>
<dbReference type="InterPro" id="IPR055259">
    <property type="entry name" value="YkvP/CgeB_Glyco_trans-like"/>
</dbReference>
<feature type="domain" description="Spore protein YkvP/CgeB glycosyl transferase-like" evidence="2">
    <location>
        <begin position="421"/>
        <end position="554"/>
    </location>
</feature>
<organism evidence="3 4">
    <name type="scientific">Pseudodesulfovibrio alkaliphilus</name>
    <dbReference type="NCBI Taxonomy" id="2661613"/>
    <lineage>
        <taxon>Bacteria</taxon>
        <taxon>Pseudomonadati</taxon>
        <taxon>Thermodesulfobacteriota</taxon>
        <taxon>Desulfovibrionia</taxon>
        <taxon>Desulfovibrionales</taxon>
        <taxon>Desulfovibrionaceae</taxon>
    </lineage>
</organism>
<reference evidence="3 4" key="1">
    <citation type="submission" date="2019-11" db="EMBL/GenBank/DDBJ databases">
        <title>Pseudodesulfovibrio alkaliphilus, sp. nov., an alkaliphilic sulfate-reducing bacteria from mud volcano of Taman peninsula, Russia.</title>
        <authorList>
            <person name="Frolova A."/>
            <person name="Merkel A.Y."/>
            <person name="Slobodkin A.I."/>
        </authorList>
    </citation>
    <scope>NUCLEOTIDE SEQUENCE [LARGE SCALE GENOMIC DNA]</scope>
    <source>
        <strain evidence="3 4">F-1</strain>
    </source>
</reference>
<dbReference type="RefSeq" id="WP_155931487.1">
    <property type="nucleotide sequence ID" value="NZ_WODC01000001.1"/>
</dbReference>
<evidence type="ECO:0000259" key="2">
    <source>
        <dbReference type="Pfam" id="PF13524"/>
    </source>
</evidence>
<feature type="domain" description="Spore protein YkvP N-terminal" evidence="1">
    <location>
        <begin position="256"/>
        <end position="333"/>
    </location>
</feature>
<gene>
    <name evidence="3" type="ORF">GKC30_00585</name>
</gene>
<name>A0A7K1KJ91_9BACT</name>
<dbReference type="Proteomes" id="UP000461162">
    <property type="component" value="Unassembled WGS sequence"/>
</dbReference>
<evidence type="ECO:0000313" key="3">
    <source>
        <dbReference type="EMBL" id="MUM76126.1"/>
    </source>
</evidence>
<evidence type="ECO:0000313" key="4">
    <source>
        <dbReference type="Proteomes" id="UP000461162"/>
    </source>
</evidence>